<gene>
    <name evidence="1" type="ORF">K4L44_08965</name>
</gene>
<sequence>MIIQQYFRPLSRELKHFIVNFSYYESNLKSTSDIWMGLIPNATTNIIISLEDEVSINDKNNRSETFISISCSSPIGIKDKKHFKAIMVQLNPFALYYILGIPMNNLTNCLIPLDSIISSHEINLLIEQINNTKEVKDKILVFEDFLKIKFDLGRVNNRLPHALNIINKNPSISMDLLSHELCITTRAVRKMFNHYIGMSPKFYSNIIRFNNSVMDIMNHPETNLTEIGLQNNYFDQSHFIKNFSLFSGMTPNQFLKNRSKSTDFYNFTLDNSHSFVKKS</sequence>
<evidence type="ECO:0000313" key="2">
    <source>
        <dbReference type="Proteomes" id="UP000826212"/>
    </source>
</evidence>
<dbReference type="EMBL" id="CP081303">
    <property type="protein sequence ID" value="QZE12719.1"/>
    <property type="molecule type" value="Genomic_DNA"/>
</dbReference>
<organism evidence="1 2">
    <name type="scientific">Halosquirtibacter laminarini</name>
    <dbReference type="NCBI Taxonomy" id="3374600"/>
    <lineage>
        <taxon>Bacteria</taxon>
        <taxon>Pseudomonadati</taxon>
        <taxon>Bacteroidota</taxon>
        <taxon>Bacteroidia</taxon>
        <taxon>Marinilabiliales</taxon>
        <taxon>Prolixibacteraceae</taxon>
        <taxon>Halosquirtibacter</taxon>
    </lineage>
</organism>
<proteinExistence type="predicted"/>
<keyword evidence="2" id="KW-1185">Reference proteome</keyword>
<protein>
    <submittedName>
        <fullName evidence="1">Helix-turn-helix domain-containing protein</fullName>
    </submittedName>
</protein>
<evidence type="ECO:0000313" key="1">
    <source>
        <dbReference type="EMBL" id="QZE12719.1"/>
    </source>
</evidence>
<reference evidence="1" key="1">
    <citation type="submission" date="2021-08" db="EMBL/GenBank/DDBJ databases">
        <title>Novel anaerobic bacterium isolated from sea squirt in East Sea, Republic of Korea.</title>
        <authorList>
            <person name="Nguyen T.H."/>
            <person name="Li Z."/>
            <person name="Lee Y.-J."/>
            <person name="Ko J."/>
            <person name="Kim S.-G."/>
        </authorList>
    </citation>
    <scope>NUCLEOTIDE SEQUENCE</scope>
    <source>
        <strain evidence="1">KCTC 25031</strain>
    </source>
</reference>
<accession>A0AC61NBD0</accession>
<name>A0AC61NBD0_9BACT</name>
<dbReference type="Proteomes" id="UP000826212">
    <property type="component" value="Chromosome"/>
</dbReference>